<evidence type="ECO:0000313" key="1">
    <source>
        <dbReference type="EMBL" id="KAG9218688.1"/>
    </source>
</evidence>
<reference evidence="1 2" key="1">
    <citation type="journal article" date="2021" name="Appl. Environ. Microbiol.">
        <title>Genetic linkage and physical mapping for an oyster mushroom Pleurotus cornucopiae and QTL analysis for the trait cap color.</title>
        <authorList>
            <person name="Zhang Y."/>
            <person name="Gao W."/>
            <person name="Sonnenberg A."/>
            <person name="Chen Q."/>
            <person name="Zhang J."/>
            <person name="Huang C."/>
        </authorList>
    </citation>
    <scope>NUCLEOTIDE SEQUENCE [LARGE SCALE GENOMIC DNA]</scope>
    <source>
        <strain evidence="1">CCMSSC00406</strain>
    </source>
</reference>
<name>A0ACB7IMA5_PLECO</name>
<proteinExistence type="predicted"/>
<organism evidence="1 2">
    <name type="scientific">Pleurotus cornucopiae</name>
    <name type="common">Cornucopia mushroom</name>
    <dbReference type="NCBI Taxonomy" id="5321"/>
    <lineage>
        <taxon>Eukaryota</taxon>
        <taxon>Fungi</taxon>
        <taxon>Dikarya</taxon>
        <taxon>Basidiomycota</taxon>
        <taxon>Agaricomycotina</taxon>
        <taxon>Agaricomycetes</taxon>
        <taxon>Agaricomycetidae</taxon>
        <taxon>Agaricales</taxon>
        <taxon>Pleurotineae</taxon>
        <taxon>Pleurotaceae</taxon>
        <taxon>Pleurotus</taxon>
    </lineage>
</organism>
<sequence>MSLPATTKHWVVSKIGSLDNLALKESPIRQPKPTEVLVRVHAVSLNYRDLILAKGLYGQGIIQENLIPCSDYSGEIIAVGEDVPQDKWKPGDRVCSNFSPNHLDGDPSPETMRAALGGPVHGVLSQYVVSPAEALVRVPDHLTHEEASTLPCAALTAYSALLGPIPVKAGDYVLVQGTGGVSMYAAHALLSSSYPDVIAVRFGLQIAVASGATVIATSSSDEKLKLAAKLGAKHLINYKTTPNWQDTVKELTDGRGVDHVIEVGGPGTLLKSLQSIKHAGWIHAIGFLAQGADASLVGPIIGTAAYVRGVLIGSVAQFKNMNRLISAHGLRPVVDKVFPFDQALEAYRYLESQAHFGKVVIKVT</sequence>
<protein>
    <submittedName>
        <fullName evidence="1">Uncharacterized protein</fullName>
    </submittedName>
</protein>
<gene>
    <name evidence="1" type="ORF">CCMSSC00406_0001198</name>
</gene>
<accession>A0ACB7IMA5</accession>
<keyword evidence="2" id="KW-1185">Reference proteome</keyword>
<comment type="caution">
    <text evidence="1">The sequence shown here is derived from an EMBL/GenBank/DDBJ whole genome shotgun (WGS) entry which is preliminary data.</text>
</comment>
<evidence type="ECO:0000313" key="2">
    <source>
        <dbReference type="Proteomes" id="UP000824881"/>
    </source>
</evidence>
<dbReference type="EMBL" id="WQMT02000009">
    <property type="protein sequence ID" value="KAG9218688.1"/>
    <property type="molecule type" value="Genomic_DNA"/>
</dbReference>
<dbReference type="Proteomes" id="UP000824881">
    <property type="component" value="Unassembled WGS sequence"/>
</dbReference>